<dbReference type="InterPro" id="IPR051598">
    <property type="entry name" value="TSUP/Inactive_protease-like"/>
</dbReference>
<keyword evidence="8" id="KW-1185">Reference proteome</keyword>
<feature type="transmembrane region" description="Helical" evidence="6">
    <location>
        <begin position="77"/>
        <end position="97"/>
    </location>
</feature>
<keyword evidence="6" id="KW-1003">Cell membrane</keyword>
<dbReference type="AlphaFoldDB" id="A0A125QRV3"/>
<protein>
    <recommendedName>
        <fullName evidence="6">Probable membrane transporter protein</fullName>
    </recommendedName>
</protein>
<comment type="similarity">
    <text evidence="2 6">Belongs to the 4-toluene sulfonate uptake permease (TSUP) (TC 2.A.102) family.</text>
</comment>
<evidence type="ECO:0000256" key="5">
    <source>
        <dbReference type="ARBA" id="ARBA00023136"/>
    </source>
</evidence>
<keyword evidence="5 6" id="KW-0472">Membrane</keyword>
<comment type="subcellular location">
    <subcellularLocation>
        <location evidence="6">Cell membrane</location>
        <topology evidence="6">Multi-pass membrane protein</topology>
    </subcellularLocation>
    <subcellularLocation>
        <location evidence="1">Membrane</location>
        <topology evidence="1">Multi-pass membrane protein</topology>
    </subcellularLocation>
</comment>
<comment type="caution">
    <text evidence="7">The sequence shown here is derived from an EMBL/GenBank/DDBJ whole genome shotgun (WGS) entry which is preliminary data.</text>
</comment>
<sequence length="275" mass="29567">MVWLILISIGLIAGTIGSLVGLGGGIIIVPSLLYFGTSTHMIDELTPQVAVGVSTVIMIFTGLSSTLAYVKHKVVDYKAGLIFFIGSAPGGIIGAYVNKSLNIEAFSLYFGMFMVFMAIVLLVKDRLKPMVFKPGKGKIVKTHKMESGQAFTYGYHPLAAVLISFVVGFCSGLFGIGGGALMVPVMMLLFFFPPHMAVATSMFMVFLSSITNSITHISLGNINWPYALALIPGAWFGAKWGAWINTRLKSASLENMLKIVLIIIGLRLIYQGITG</sequence>
<dbReference type="InterPro" id="IPR002781">
    <property type="entry name" value="TM_pro_TauE-like"/>
</dbReference>
<proteinExistence type="inferred from homology"/>
<name>A0A125QRV3_9BACI</name>
<evidence type="ECO:0000313" key="8">
    <source>
        <dbReference type="Proteomes" id="UP000064189"/>
    </source>
</evidence>
<dbReference type="RefSeq" id="WP_061142415.1">
    <property type="nucleotide sequence ID" value="NZ_LNNH01000023.1"/>
</dbReference>
<feature type="transmembrane region" description="Helical" evidence="6">
    <location>
        <begin position="7"/>
        <end position="29"/>
    </location>
</feature>
<evidence type="ECO:0000313" key="7">
    <source>
        <dbReference type="EMBL" id="KWW18134.1"/>
    </source>
</evidence>
<gene>
    <name evidence="7" type="ORF">AS888_19960</name>
</gene>
<evidence type="ECO:0000256" key="3">
    <source>
        <dbReference type="ARBA" id="ARBA00022692"/>
    </source>
</evidence>
<feature type="transmembrane region" description="Helical" evidence="6">
    <location>
        <begin position="49"/>
        <end position="70"/>
    </location>
</feature>
<accession>A0A125QRV3</accession>
<dbReference type="PANTHER" id="PTHR43701">
    <property type="entry name" value="MEMBRANE TRANSPORTER PROTEIN MJ0441-RELATED"/>
    <property type="match status" value="1"/>
</dbReference>
<keyword evidence="3 6" id="KW-0812">Transmembrane</keyword>
<dbReference type="EMBL" id="LNNH01000023">
    <property type="protein sequence ID" value="KWW18134.1"/>
    <property type="molecule type" value="Genomic_DNA"/>
</dbReference>
<dbReference type="Proteomes" id="UP000064189">
    <property type="component" value="Unassembled WGS sequence"/>
</dbReference>
<organism evidence="7 8">
    <name type="scientific">Peribacillus simplex</name>
    <dbReference type="NCBI Taxonomy" id="1478"/>
    <lineage>
        <taxon>Bacteria</taxon>
        <taxon>Bacillati</taxon>
        <taxon>Bacillota</taxon>
        <taxon>Bacilli</taxon>
        <taxon>Bacillales</taxon>
        <taxon>Bacillaceae</taxon>
        <taxon>Peribacillus</taxon>
    </lineage>
</organism>
<dbReference type="Pfam" id="PF01925">
    <property type="entry name" value="TauE"/>
    <property type="match status" value="1"/>
</dbReference>
<reference evidence="7 8" key="1">
    <citation type="submission" date="2015-11" db="EMBL/GenBank/DDBJ databases">
        <title>Genome Sequence of Bacillus simplex strain VanAntwerpen2.</title>
        <authorList>
            <person name="Couger M.B."/>
        </authorList>
    </citation>
    <scope>NUCLEOTIDE SEQUENCE [LARGE SCALE GENOMIC DNA]</scope>
    <source>
        <strain evidence="7 8">VanAntwerpen02</strain>
    </source>
</reference>
<feature type="transmembrane region" description="Helical" evidence="6">
    <location>
        <begin position="224"/>
        <end position="244"/>
    </location>
</feature>
<evidence type="ECO:0000256" key="1">
    <source>
        <dbReference type="ARBA" id="ARBA00004141"/>
    </source>
</evidence>
<feature type="transmembrane region" description="Helical" evidence="6">
    <location>
        <begin position="256"/>
        <end position="273"/>
    </location>
</feature>
<dbReference type="PANTHER" id="PTHR43701:SF2">
    <property type="entry name" value="MEMBRANE TRANSPORTER PROTEIN YJNA-RELATED"/>
    <property type="match status" value="1"/>
</dbReference>
<evidence type="ECO:0000256" key="6">
    <source>
        <dbReference type="RuleBase" id="RU363041"/>
    </source>
</evidence>
<evidence type="ECO:0000256" key="2">
    <source>
        <dbReference type="ARBA" id="ARBA00009142"/>
    </source>
</evidence>
<feature type="transmembrane region" description="Helical" evidence="6">
    <location>
        <begin position="103"/>
        <end position="123"/>
    </location>
</feature>
<dbReference type="GO" id="GO:0005886">
    <property type="term" value="C:plasma membrane"/>
    <property type="evidence" value="ECO:0007669"/>
    <property type="project" value="UniProtKB-SubCell"/>
</dbReference>
<keyword evidence="4 6" id="KW-1133">Transmembrane helix</keyword>
<evidence type="ECO:0000256" key="4">
    <source>
        <dbReference type="ARBA" id="ARBA00022989"/>
    </source>
</evidence>